<reference evidence="3 4" key="2">
    <citation type="journal article" date="2016" name="Front. Microbiol.">
        <title>When Genome-Based Approach Meets the 'Old but Good': Revealing Genes Involved in the Antibacterial Activity of Pseudomonas sp. P482 against Soft Rot Pathogens.</title>
        <authorList>
            <person name="Krzyzanowska D.M."/>
            <person name="Ossowicki A."/>
            <person name="Rajewska M."/>
            <person name="Maciag T."/>
            <person name="Jablonska M."/>
            <person name="Obuchowski M."/>
            <person name="Heeb S."/>
            <person name="Jafra S."/>
        </authorList>
    </citation>
    <scope>NUCLEOTIDE SEQUENCE [LARGE SCALE GENOMIC DNA]</scope>
    <source>
        <strain evidence="3 4">P482</strain>
    </source>
</reference>
<gene>
    <name evidence="3" type="ORF">BV82_1555</name>
</gene>
<dbReference type="KEGG" id="pdw:BV82_1555"/>
<dbReference type="GeneID" id="98285846"/>
<name>A0AAP0XB03_9PSED</name>
<dbReference type="RefSeq" id="WP_036994860.1">
    <property type="nucleotide sequence ID" value="NZ_CP071706.1"/>
</dbReference>
<dbReference type="InterPro" id="IPR009468">
    <property type="entry name" value="DUF1090"/>
</dbReference>
<keyword evidence="2" id="KW-0732">Signal</keyword>
<evidence type="ECO:0000256" key="1">
    <source>
        <dbReference type="SAM" id="Coils"/>
    </source>
</evidence>
<protein>
    <submittedName>
        <fullName evidence="3">DUF1090 domain-containing protein</fullName>
    </submittedName>
</protein>
<keyword evidence="4" id="KW-1185">Reference proteome</keyword>
<dbReference type="Pfam" id="PF06476">
    <property type="entry name" value="DUF1090"/>
    <property type="match status" value="1"/>
</dbReference>
<organism evidence="3 4">
    <name type="scientific">Pseudomonas donghuensis</name>
    <dbReference type="NCBI Taxonomy" id="1163398"/>
    <lineage>
        <taxon>Bacteria</taxon>
        <taxon>Pseudomonadati</taxon>
        <taxon>Pseudomonadota</taxon>
        <taxon>Gammaproteobacteria</taxon>
        <taxon>Pseudomonadales</taxon>
        <taxon>Pseudomonadaceae</taxon>
        <taxon>Pseudomonas</taxon>
    </lineage>
</organism>
<reference evidence="3 4" key="1">
    <citation type="journal article" date="2014" name="Genome Announc.">
        <title>Genome Sequence of Pseudomonas sp. Strain P482, a Tomato Rhizosphere Isolate with Broad-Spectrum Antimicrobial Activity.</title>
        <authorList>
            <person name="Krzyzanowska D.M."/>
            <person name="Ossowicki A."/>
            <person name="Jafra S."/>
        </authorList>
    </citation>
    <scope>NUCLEOTIDE SEQUENCE [LARGE SCALE GENOMIC DNA]</scope>
    <source>
        <strain evidence="3 4">P482</strain>
    </source>
</reference>
<proteinExistence type="predicted"/>
<dbReference type="AlphaFoldDB" id="A0AAP0XB03"/>
<feature type="signal peptide" evidence="2">
    <location>
        <begin position="1"/>
        <end position="25"/>
    </location>
</feature>
<evidence type="ECO:0000313" key="3">
    <source>
        <dbReference type="EMBL" id="KDO00461.2"/>
    </source>
</evidence>
<dbReference type="Proteomes" id="UP000027121">
    <property type="component" value="Chromosome"/>
</dbReference>
<sequence>MKTLKTAVFPLVLTVGAVFSTPASADCAHKRAALEYQIVQAQKYGNTYRVAGLKRALSKTNAYCVDHSYLSPITNVEKSVVKLESKLHDKLDDVREAQAKLREAQATGTPKKIAKARRKLQEKQDDLNEIAAELREAQAMAVGS</sequence>
<keyword evidence="1" id="KW-0175">Coiled coil</keyword>
<feature type="chain" id="PRO_5042820488" evidence="2">
    <location>
        <begin position="26"/>
        <end position="144"/>
    </location>
</feature>
<accession>A0AAP0XB03</accession>
<evidence type="ECO:0000313" key="4">
    <source>
        <dbReference type="Proteomes" id="UP000027121"/>
    </source>
</evidence>
<evidence type="ECO:0000256" key="2">
    <source>
        <dbReference type="SAM" id="SignalP"/>
    </source>
</evidence>
<dbReference type="EMBL" id="CP071706">
    <property type="protein sequence ID" value="KDO00461.2"/>
    <property type="molecule type" value="Genomic_DNA"/>
</dbReference>
<feature type="coiled-coil region" evidence="1">
    <location>
        <begin position="80"/>
        <end position="140"/>
    </location>
</feature>